<evidence type="ECO:0000256" key="1">
    <source>
        <dbReference type="ARBA" id="ARBA00022659"/>
    </source>
</evidence>
<dbReference type="SUPFAM" id="SSF57535">
    <property type="entry name" value="Complement control module/SCR domain"/>
    <property type="match status" value="2"/>
</dbReference>
<dbReference type="SMART" id="SM00042">
    <property type="entry name" value="CUB"/>
    <property type="match status" value="1"/>
</dbReference>
<dbReference type="PANTHER" id="PTHR45656">
    <property type="entry name" value="PROTEIN CBR-CLEC-78"/>
    <property type="match status" value="1"/>
</dbReference>
<proteinExistence type="predicted"/>
<sequence>MPWDGPEQNSPQIGQFSGNTALESVYSTSNQVLIKFHSDFTTSGFFVLSYHAYQLRVCQPPPSIPNADVLTEDDEFEIGDIIRYQCIPGFTLVGNEILTCRLGERLQMDGTPPSCQVLCPANELRLDSTGVILSPGYPDSYPNLQMCAWIITVEKGYNISLYFEFFQTEKEFDILEVFDGPNSHSPLLISLSGDYTSSLNITTLYCSTPESPPHGFIVSQTGGQLNSVVRWACDRGFRLIGKSTAVCRKSPLGYYAWDVPVPACQG</sequence>
<dbReference type="Gene3D" id="2.60.120.290">
    <property type="entry name" value="Spermadhesin, CUB domain"/>
    <property type="match status" value="2"/>
</dbReference>
<dbReference type="InterPro" id="IPR035976">
    <property type="entry name" value="Sushi/SCR/CCP_sf"/>
</dbReference>
<dbReference type="InterPro" id="IPR051277">
    <property type="entry name" value="SEZ6_CSMD_C4BPB_Regulators"/>
</dbReference>
<gene>
    <name evidence="8" type="ORF">NXF25_007905</name>
</gene>
<dbReference type="InterPro" id="IPR000859">
    <property type="entry name" value="CUB_dom"/>
</dbReference>
<accession>A0AAW1BMB5</accession>
<feature type="domain" description="Sushi" evidence="7">
    <location>
        <begin position="56"/>
        <end position="117"/>
    </location>
</feature>
<evidence type="ECO:0000259" key="7">
    <source>
        <dbReference type="PROSITE" id="PS50923"/>
    </source>
</evidence>
<keyword evidence="4" id="KW-1015">Disulfide bond</keyword>
<dbReference type="Pfam" id="PF00084">
    <property type="entry name" value="Sushi"/>
    <property type="match status" value="2"/>
</dbReference>
<comment type="caution">
    <text evidence="8">The sequence shown here is derived from an EMBL/GenBank/DDBJ whole genome shotgun (WGS) entry which is preliminary data.</text>
</comment>
<evidence type="ECO:0000256" key="5">
    <source>
        <dbReference type="PROSITE-ProRule" id="PRU00302"/>
    </source>
</evidence>
<evidence type="ECO:0000313" key="9">
    <source>
        <dbReference type="Proteomes" id="UP001474421"/>
    </source>
</evidence>
<dbReference type="SMART" id="SM00032">
    <property type="entry name" value="CCP"/>
    <property type="match status" value="2"/>
</dbReference>
<dbReference type="PROSITE" id="PS50923">
    <property type="entry name" value="SUSHI"/>
    <property type="match status" value="2"/>
</dbReference>
<dbReference type="Proteomes" id="UP001474421">
    <property type="component" value="Unassembled WGS sequence"/>
</dbReference>
<keyword evidence="1 5" id="KW-0768">Sushi</keyword>
<feature type="domain" description="CUB" evidence="6">
    <location>
        <begin position="119"/>
        <end position="244"/>
    </location>
</feature>
<dbReference type="PANTHER" id="PTHR45656:SF4">
    <property type="entry name" value="PROTEIN CBR-CLEC-78"/>
    <property type="match status" value="1"/>
</dbReference>
<protein>
    <submittedName>
        <fullName evidence="8">CUB and sushi domain-containing protein 3-like</fullName>
    </submittedName>
</protein>
<dbReference type="Pfam" id="PF00431">
    <property type="entry name" value="CUB"/>
    <property type="match status" value="2"/>
</dbReference>
<evidence type="ECO:0000259" key="6">
    <source>
        <dbReference type="PROSITE" id="PS01180"/>
    </source>
</evidence>
<evidence type="ECO:0000256" key="4">
    <source>
        <dbReference type="ARBA" id="ARBA00023157"/>
    </source>
</evidence>
<dbReference type="PROSITE" id="PS01180">
    <property type="entry name" value="CUB"/>
    <property type="match status" value="1"/>
</dbReference>
<comment type="caution">
    <text evidence="5">Lacks conserved residue(s) required for the propagation of feature annotation.</text>
</comment>
<keyword evidence="2" id="KW-0732">Signal</keyword>
<dbReference type="SUPFAM" id="SSF49854">
    <property type="entry name" value="Spermadhesin, CUB domain"/>
    <property type="match status" value="2"/>
</dbReference>
<dbReference type="InterPro" id="IPR000436">
    <property type="entry name" value="Sushi_SCR_CCP_dom"/>
</dbReference>
<feature type="domain" description="Sushi" evidence="7">
    <location>
        <begin position="204"/>
        <end position="266"/>
    </location>
</feature>
<keyword evidence="3" id="KW-0677">Repeat</keyword>
<dbReference type="AlphaFoldDB" id="A0AAW1BMB5"/>
<keyword evidence="9" id="KW-1185">Reference proteome</keyword>
<evidence type="ECO:0000256" key="2">
    <source>
        <dbReference type="ARBA" id="ARBA00022729"/>
    </source>
</evidence>
<reference evidence="8 9" key="1">
    <citation type="journal article" date="2024" name="Proc. Natl. Acad. Sci. U.S.A.">
        <title>The genetic regulatory architecture and epigenomic basis for age-related changes in rattlesnake venom.</title>
        <authorList>
            <person name="Hogan M.P."/>
            <person name="Holding M.L."/>
            <person name="Nystrom G.S."/>
            <person name="Colston T.J."/>
            <person name="Bartlett D.A."/>
            <person name="Mason A.J."/>
            <person name="Ellsworth S.A."/>
            <person name="Rautsaw R.M."/>
            <person name="Lawrence K.C."/>
            <person name="Strickland J.L."/>
            <person name="He B."/>
            <person name="Fraser P."/>
            <person name="Margres M.J."/>
            <person name="Gilbert D.M."/>
            <person name="Gibbs H.L."/>
            <person name="Parkinson C.L."/>
            <person name="Rokyta D.R."/>
        </authorList>
    </citation>
    <scope>NUCLEOTIDE SEQUENCE [LARGE SCALE GENOMIC DNA]</scope>
    <source>
        <strain evidence="8">DRR0105</strain>
    </source>
</reference>
<dbReference type="CDD" id="cd00041">
    <property type="entry name" value="CUB"/>
    <property type="match status" value="2"/>
</dbReference>
<dbReference type="Gene3D" id="2.10.70.10">
    <property type="entry name" value="Complement Module, domain 1"/>
    <property type="match status" value="2"/>
</dbReference>
<dbReference type="EMBL" id="JAOTOJ010000003">
    <property type="protein sequence ID" value="KAK9403078.1"/>
    <property type="molecule type" value="Genomic_DNA"/>
</dbReference>
<dbReference type="FunFam" id="2.10.70.10:FF:000066">
    <property type="entry name" value="CUB and sushi domain-containing protein 3 isoform X1"/>
    <property type="match status" value="1"/>
</dbReference>
<evidence type="ECO:0000256" key="3">
    <source>
        <dbReference type="ARBA" id="ARBA00022737"/>
    </source>
</evidence>
<evidence type="ECO:0000313" key="8">
    <source>
        <dbReference type="EMBL" id="KAK9403078.1"/>
    </source>
</evidence>
<organism evidence="8 9">
    <name type="scientific">Crotalus adamanteus</name>
    <name type="common">Eastern diamondback rattlesnake</name>
    <dbReference type="NCBI Taxonomy" id="8729"/>
    <lineage>
        <taxon>Eukaryota</taxon>
        <taxon>Metazoa</taxon>
        <taxon>Chordata</taxon>
        <taxon>Craniata</taxon>
        <taxon>Vertebrata</taxon>
        <taxon>Euteleostomi</taxon>
        <taxon>Lepidosauria</taxon>
        <taxon>Squamata</taxon>
        <taxon>Bifurcata</taxon>
        <taxon>Unidentata</taxon>
        <taxon>Episquamata</taxon>
        <taxon>Toxicofera</taxon>
        <taxon>Serpentes</taxon>
        <taxon>Colubroidea</taxon>
        <taxon>Viperidae</taxon>
        <taxon>Crotalinae</taxon>
        <taxon>Crotalus</taxon>
    </lineage>
</organism>
<name>A0AAW1BMB5_CROAD</name>
<dbReference type="CDD" id="cd00033">
    <property type="entry name" value="CCP"/>
    <property type="match status" value="2"/>
</dbReference>
<dbReference type="InterPro" id="IPR035914">
    <property type="entry name" value="Sperma_CUB_dom_sf"/>
</dbReference>